<evidence type="ECO:0000259" key="1">
    <source>
        <dbReference type="PROSITE" id="PS50181"/>
    </source>
</evidence>
<proteinExistence type="predicted"/>
<dbReference type="PANTHER" id="PTHR31672:SF2">
    <property type="entry name" value="F-BOX DOMAIN-CONTAINING PROTEIN"/>
    <property type="match status" value="1"/>
</dbReference>
<protein>
    <recommendedName>
        <fullName evidence="1">F-box domain-containing protein</fullName>
    </recommendedName>
</protein>
<accession>A0A8T2VNK5</accession>
<dbReference type="Gene3D" id="2.120.10.80">
    <property type="entry name" value="Kelch-type beta propeller"/>
    <property type="match status" value="1"/>
</dbReference>
<dbReference type="PROSITE" id="PS50181">
    <property type="entry name" value="FBOX"/>
    <property type="match status" value="1"/>
</dbReference>
<keyword evidence="3" id="KW-1185">Reference proteome</keyword>
<dbReference type="InterPro" id="IPR015915">
    <property type="entry name" value="Kelch-typ_b-propeller"/>
</dbReference>
<dbReference type="EMBL" id="CM035406">
    <property type="protein sequence ID" value="KAH7446019.1"/>
    <property type="molecule type" value="Genomic_DNA"/>
</dbReference>
<dbReference type="FunFam" id="2.120.10.80:FF:000046">
    <property type="entry name" value="F-box/kelch-repeat protein At5g15710"/>
    <property type="match status" value="1"/>
</dbReference>
<evidence type="ECO:0000313" key="3">
    <source>
        <dbReference type="Proteomes" id="UP000825935"/>
    </source>
</evidence>
<comment type="caution">
    <text evidence="2">The sequence shown here is derived from an EMBL/GenBank/DDBJ whole genome shotgun (WGS) entry which is preliminary data.</text>
</comment>
<sequence>MLFSFQGLVNAADSSASICEVQMSIQKTSKSSERIVKAMEEIDSQASLQCDSVRGSIPPKLFRRLKTKPRGFAEETIVSPGCSSSKEVELESSVWRNLPEELVDRIMAWLPPIFFIRLQGVCKRWRDILNEHGFLRLLSQLPTHGPCFLITQKNGDIWHSAMYSHPMRQWHSLPLISTPKKAHSLIASAGGLLCFSALVGRHDELFICNPFRREYRQVPDMHHKRQLGFVNMFMDTKSRSYRIVAAGDYSYLGGNNRAFPTEVYDSKSNSWAIYDSVPVGILHSSKSAFCNGRLYCLTSYPCGLVAFDVDRGLWESVPVRMPHSLLDAFLVAGEYGCLLLVGRTGLYSVHQSMRIWELNLQKMDWTEVGKMPHILFNGWLKSIAESFQCFGNGNCIFFAAQKYQKWLVYDLMKKCWYSFGGCPLISGSPGKSLKGIFFEPRLDTLVHQQ</sequence>
<dbReference type="Proteomes" id="UP000825935">
    <property type="component" value="Chromosome 1"/>
</dbReference>
<dbReference type="Pfam" id="PF03478">
    <property type="entry name" value="Beta-prop_KIB1-4"/>
    <property type="match status" value="1"/>
</dbReference>
<dbReference type="InterPro" id="IPR017451">
    <property type="entry name" value="F-box-assoc_interact_dom"/>
</dbReference>
<dbReference type="OMA" id="MEDDIWA"/>
<dbReference type="InterPro" id="IPR050796">
    <property type="entry name" value="SCF_F-box_component"/>
</dbReference>
<dbReference type="NCBIfam" id="TIGR01640">
    <property type="entry name" value="F_box_assoc_1"/>
    <property type="match status" value="1"/>
</dbReference>
<evidence type="ECO:0000313" key="2">
    <source>
        <dbReference type="EMBL" id="KAH7446019.1"/>
    </source>
</evidence>
<name>A0A8T2VNK5_CERRI</name>
<dbReference type="SMART" id="SM00256">
    <property type="entry name" value="FBOX"/>
    <property type="match status" value="1"/>
</dbReference>
<dbReference type="PANTHER" id="PTHR31672">
    <property type="entry name" value="BNACNNG10540D PROTEIN"/>
    <property type="match status" value="1"/>
</dbReference>
<dbReference type="InterPro" id="IPR005174">
    <property type="entry name" value="KIB1-4_b-propeller"/>
</dbReference>
<reference evidence="2" key="1">
    <citation type="submission" date="2021-08" db="EMBL/GenBank/DDBJ databases">
        <title>WGS assembly of Ceratopteris richardii.</title>
        <authorList>
            <person name="Marchant D.B."/>
            <person name="Chen G."/>
            <person name="Jenkins J."/>
            <person name="Shu S."/>
            <person name="Leebens-Mack J."/>
            <person name="Grimwood J."/>
            <person name="Schmutz J."/>
            <person name="Soltis P."/>
            <person name="Soltis D."/>
            <person name="Chen Z.-H."/>
        </authorList>
    </citation>
    <scope>NUCLEOTIDE SEQUENCE</scope>
    <source>
        <strain evidence="2">Whitten #5841</strain>
        <tissue evidence="2">Leaf</tissue>
    </source>
</reference>
<dbReference type="SUPFAM" id="SSF81383">
    <property type="entry name" value="F-box domain"/>
    <property type="match status" value="1"/>
</dbReference>
<organism evidence="2 3">
    <name type="scientific">Ceratopteris richardii</name>
    <name type="common">Triangle waterfern</name>
    <dbReference type="NCBI Taxonomy" id="49495"/>
    <lineage>
        <taxon>Eukaryota</taxon>
        <taxon>Viridiplantae</taxon>
        <taxon>Streptophyta</taxon>
        <taxon>Embryophyta</taxon>
        <taxon>Tracheophyta</taxon>
        <taxon>Polypodiopsida</taxon>
        <taxon>Polypodiidae</taxon>
        <taxon>Polypodiales</taxon>
        <taxon>Pteridineae</taxon>
        <taxon>Pteridaceae</taxon>
        <taxon>Parkerioideae</taxon>
        <taxon>Ceratopteris</taxon>
    </lineage>
</organism>
<dbReference type="Pfam" id="PF00646">
    <property type="entry name" value="F-box"/>
    <property type="match status" value="1"/>
</dbReference>
<dbReference type="OrthoDB" id="1885938at2759"/>
<dbReference type="SUPFAM" id="SSF117281">
    <property type="entry name" value="Kelch motif"/>
    <property type="match status" value="1"/>
</dbReference>
<dbReference type="InterPro" id="IPR036047">
    <property type="entry name" value="F-box-like_dom_sf"/>
</dbReference>
<dbReference type="Gene3D" id="1.20.1280.50">
    <property type="match status" value="1"/>
</dbReference>
<feature type="domain" description="F-box" evidence="1">
    <location>
        <begin position="92"/>
        <end position="138"/>
    </location>
</feature>
<dbReference type="AlphaFoldDB" id="A0A8T2VNK5"/>
<gene>
    <name evidence="2" type="ORF">KP509_01G033100</name>
</gene>
<dbReference type="InterPro" id="IPR001810">
    <property type="entry name" value="F-box_dom"/>
</dbReference>